<protein>
    <recommendedName>
        <fullName evidence="4">Large ribosomal subunit protein uL23</fullName>
    </recommendedName>
</protein>
<comment type="subunit">
    <text evidence="4">Part of the 50S ribosomal subunit. Contacts protein L29, and trigger factor when it is bound to the ribosome.</text>
</comment>
<dbReference type="GO" id="GO:1990904">
    <property type="term" value="C:ribonucleoprotein complex"/>
    <property type="evidence" value="ECO:0007669"/>
    <property type="project" value="UniProtKB-KW"/>
</dbReference>
<dbReference type="GO" id="GO:0003735">
    <property type="term" value="F:structural constituent of ribosome"/>
    <property type="evidence" value="ECO:0007669"/>
    <property type="project" value="InterPro"/>
</dbReference>
<name>A0A1F7V967_9BACT</name>
<keyword evidence="4" id="KW-0694">RNA-binding</keyword>
<dbReference type="EMBL" id="MGEQ01000008">
    <property type="protein sequence ID" value="OGL86638.1"/>
    <property type="molecule type" value="Genomic_DNA"/>
</dbReference>
<dbReference type="InterPro" id="IPR013025">
    <property type="entry name" value="Ribosomal_uL23-like"/>
</dbReference>
<comment type="function">
    <text evidence="4">One of the early assembly proteins it binds 23S rRNA. One of the proteins that surrounds the polypeptide exit tunnel on the outside of the ribosome. Forms the main docking site for trigger factor binding to the ribosome.</text>
</comment>
<dbReference type="GO" id="GO:0019843">
    <property type="term" value="F:rRNA binding"/>
    <property type="evidence" value="ECO:0007669"/>
    <property type="project" value="UniProtKB-UniRule"/>
</dbReference>
<reference evidence="5 6" key="1">
    <citation type="journal article" date="2016" name="Nat. Commun.">
        <title>Thousands of microbial genomes shed light on interconnected biogeochemical processes in an aquifer system.</title>
        <authorList>
            <person name="Anantharaman K."/>
            <person name="Brown C.T."/>
            <person name="Hug L.A."/>
            <person name="Sharon I."/>
            <person name="Castelle C.J."/>
            <person name="Probst A.J."/>
            <person name="Thomas B.C."/>
            <person name="Singh A."/>
            <person name="Wilkins M.J."/>
            <person name="Karaoz U."/>
            <person name="Brodie E.L."/>
            <person name="Williams K.H."/>
            <person name="Hubbard S.S."/>
            <person name="Banfield J.F."/>
        </authorList>
    </citation>
    <scope>NUCLEOTIDE SEQUENCE [LARGE SCALE GENOMIC DNA]</scope>
</reference>
<evidence type="ECO:0000313" key="6">
    <source>
        <dbReference type="Proteomes" id="UP000176593"/>
    </source>
</evidence>
<comment type="caution">
    <text evidence="5">The sequence shown here is derived from an EMBL/GenBank/DDBJ whole genome shotgun (WGS) entry which is preliminary data.</text>
</comment>
<dbReference type="AlphaFoldDB" id="A0A1F7V967"/>
<evidence type="ECO:0000256" key="4">
    <source>
        <dbReference type="HAMAP-Rule" id="MF_01369"/>
    </source>
</evidence>
<dbReference type="NCBIfam" id="NF004363">
    <property type="entry name" value="PRK05738.2-4"/>
    <property type="match status" value="1"/>
</dbReference>
<dbReference type="InterPro" id="IPR012677">
    <property type="entry name" value="Nucleotide-bd_a/b_plait_sf"/>
</dbReference>
<dbReference type="Proteomes" id="UP000176593">
    <property type="component" value="Unassembled WGS sequence"/>
</dbReference>
<dbReference type="SUPFAM" id="SSF54189">
    <property type="entry name" value="Ribosomal proteins S24e, L23 and L15e"/>
    <property type="match status" value="1"/>
</dbReference>
<evidence type="ECO:0000256" key="2">
    <source>
        <dbReference type="ARBA" id="ARBA00022980"/>
    </source>
</evidence>
<gene>
    <name evidence="4" type="primary">rplW</name>
    <name evidence="5" type="ORF">A3I41_05110</name>
</gene>
<keyword evidence="4" id="KW-0699">rRNA-binding</keyword>
<comment type="similarity">
    <text evidence="1 4">Belongs to the universal ribosomal protein uL23 family.</text>
</comment>
<dbReference type="GO" id="GO:0005840">
    <property type="term" value="C:ribosome"/>
    <property type="evidence" value="ECO:0007669"/>
    <property type="project" value="UniProtKB-KW"/>
</dbReference>
<dbReference type="InterPro" id="IPR012678">
    <property type="entry name" value="Ribosomal_uL23/eL15/eS24_sf"/>
</dbReference>
<keyword evidence="3 4" id="KW-0687">Ribonucleoprotein</keyword>
<keyword evidence="2 4" id="KW-0689">Ribosomal protein</keyword>
<dbReference type="Pfam" id="PF00276">
    <property type="entry name" value="Ribosomal_L23"/>
    <property type="match status" value="1"/>
</dbReference>
<evidence type="ECO:0000256" key="3">
    <source>
        <dbReference type="ARBA" id="ARBA00023274"/>
    </source>
</evidence>
<dbReference type="GO" id="GO:0006412">
    <property type="term" value="P:translation"/>
    <property type="evidence" value="ECO:0007669"/>
    <property type="project" value="UniProtKB-UniRule"/>
</dbReference>
<evidence type="ECO:0000256" key="1">
    <source>
        <dbReference type="ARBA" id="ARBA00006700"/>
    </source>
</evidence>
<proteinExistence type="inferred from homology"/>
<dbReference type="Gene3D" id="3.30.70.330">
    <property type="match status" value="1"/>
</dbReference>
<dbReference type="HAMAP" id="MF_01369_B">
    <property type="entry name" value="Ribosomal_uL23_B"/>
    <property type="match status" value="1"/>
</dbReference>
<organism evidence="5 6">
    <name type="scientific">Candidatus Uhrbacteria bacterium RIFCSPLOWO2_02_FULL_48_18</name>
    <dbReference type="NCBI Taxonomy" id="1802408"/>
    <lineage>
        <taxon>Bacteria</taxon>
        <taxon>Candidatus Uhriibacteriota</taxon>
    </lineage>
</organism>
<evidence type="ECO:0000313" key="5">
    <source>
        <dbReference type="EMBL" id="OGL86638.1"/>
    </source>
</evidence>
<accession>A0A1F7V967</accession>
<sequence length="92" mass="10145">MSSVLIRPIVTEKSAILASKNSYVFAVAKTANKIEIASAVRKMYGLSPESVNIQNVRGKYVRRGKVDGHRKAWKKAIVTLPKGKTLNIYEGV</sequence>